<keyword evidence="3" id="KW-1185">Reference proteome</keyword>
<dbReference type="OrthoDB" id="5376590at2759"/>
<dbReference type="Proteomes" id="UP000027920">
    <property type="component" value="Unassembled WGS sequence"/>
</dbReference>
<name>A0A072PHT2_9EURO</name>
<dbReference type="GO" id="GO:0005739">
    <property type="term" value="C:mitochondrion"/>
    <property type="evidence" value="ECO:0007669"/>
    <property type="project" value="TreeGrafter"/>
</dbReference>
<dbReference type="GO" id="GO:0070221">
    <property type="term" value="P:sulfide oxidation, using sulfide:quinone oxidoreductase"/>
    <property type="evidence" value="ECO:0007669"/>
    <property type="project" value="TreeGrafter"/>
</dbReference>
<dbReference type="Pfam" id="PF07992">
    <property type="entry name" value="Pyr_redox_2"/>
    <property type="match status" value="1"/>
</dbReference>
<dbReference type="VEuPathDB" id="FungiDB:A1O9_08753"/>
<dbReference type="AlphaFoldDB" id="A0A072PHT2"/>
<organism evidence="2 3">
    <name type="scientific">Exophiala aquamarina CBS 119918</name>
    <dbReference type="NCBI Taxonomy" id="1182545"/>
    <lineage>
        <taxon>Eukaryota</taxon>
        <taxon>Fungi</taxon>
        <taxon>Dikarya</taxon>
        <taxon>Ascomycota</taxon>
        <taxon>Pezizomycotina</taxon>
        <taxon>Eurotiomycetes</taxon>
        <taxon>Chaetothyriomycetidae</taxon>
        <taxon>Chaetothyriales</taxon>
        <taxon>Herpotrichiellaceae</taxon>
        <taxon>Exophiala</taxon>
    </lineage>
</organism>
<dbReference type="SUPFAM" id="SSF51905">
    <property type="entry name" value="FAD/NAD(P)-binding domain"/>
    <property type="match status" value="2"/>
</dbReference>
<proteinExistence type="predicted"/>
<reference evidence="2 3" key="1">
    <citation type="submission" date="2013-03" db="EMBL/GenBank/DDBJ databases">
        <title>The Genome Sequence of Exophiala aquamarina CBS 119918.</title>
        <authorList>
            <consortium name="The Broad Institute Genomics Platform"/>
            <person name="Cuomo C."/>
            <person name="de Hoog S."/>
            <person name="Gorbushina A."/>
            <person name="Walker B."/>
            <person name="Young S.K."/>
            <person name="Zeng Q."/>
            <person name="Gargeya S."/>
            <person name="Fitzgerald M."/>
            <person name="Haas B."/>
            <person name="Abouelleil A."/>
            <person name="Allen A.W."/>
            <person name="Alvarado L."/>
            <person name="Arachchi H.M."/>
            <person name="Berlin A.M."/>
            <person name="Chapman S.B."/>
            <person name="Gainer-Dewar J."/>
            <person name="Goldberg J."/>
            <person name="Griggs A."/>
            <person name="Gujja S."/>
            <person name="Hansen M."/>
            <person name="Howarth C."/>
            <person name="Imamovic A."/>
            <person name="Ireland A."/>
            <person name="Larimer J."/>
            <person name="McCowan C."/>
            <person name="Murphy C."/>
            <person name="Pearson M."/>
            <person name="Poon T.W."/>
            <person name="Priest M."/>
            <person name="Roberts A."/>
            <person name="Saif S."/>
            <person name="Shea T."/>
            <person name="Sisk P."/>
            <person name="Sykes S."/>
            <person name="Wortman J."/>
            <person name="Nusbaum C."/>
            <person name="Birren B."/>
        </authorList>
    </citation>
    <scope>NUCLEOTIDE SEQUENCE [LARGE SCALE GENOMIC DNA]</scope>
    <source>
        <strain evidence="2 3">CBS 119918</strain>
    </source>
</reference>
<dbReference type="InterPro" id="IPR015904">
    <property type="entry name" value="Sulphide_quinone_reductase"/>
</dbReference>
<dbReference type="GO" id="GO:0070224">
    <property type="term" value="F:sulfide:quinone oxidoreductase activity"/>
    <property type="evidence" value="ECO:0007669"/>
    <property type="project" value="TreeGrafter"/>
</dbReference>
<protein>
    <recommendedName>
        <fullName evidence="1">FAD/NAD(P)-binding domain-containing protein</fullName>
    </recommendedName>
</protein>
<gene>
    <name evidence="2" type="ORF">A1O9_08753</name>
</gene>
<evidence type="ECO:0000259" key="1">
    <source>
        <dbReference type="Pfam" id="PF07992"/>
    </source>
</evidence>
<dbReference type="PANTHER" id="PTHR10632">
    <property type="entry name" value="SULFIDE:QUINONE OXIDOREDUCTASE"/>
    <property type="match status" value="1"/>
</dbReference>
<feature type="domain" description="FAD/NAD(P)-binding" evidence="1">
    <location>
        <begin position="46"/>
        <end position="183"/>
    </location>
</feature>
<dbReference type="PANTHER" id="PTHR10632:SF2">
    <property type="entry name" value="SULFIDE:QUINONE OXIDOREDUCTASE, MITOCHONDRIAL"/>
    <property type="match status" value="1"/>
</dbReference>
<dbReference type="Gene3D" id="3.50.50.60">
    <property type="entry name" value="FAD/NAD(P)-binding domain"/>
    <property type="match status" value="2"/>
</dbReference>
<comment type="caution">
    <text evidence="2">The sequence shown here is derived from an EMBL/GenBank/DDBJ whole genome shotgun (WGS) entry which is preliminary data.</text>
</comment>
<dbReference type="InterPro" id="IPR036188">
    <property type="entry name" value="FAD/NAD-bd_sf"/>
</dbReference>
<dbReference type="GeneID" id="25283664"/>
<dbReference type="EMBL" id="AMGV01000008">
    <property type="protein sequence ID" value="KEF55100.1"/>
    <property type="molecule type" value="Genomic_DNA"/>
</dbReference>
<dbReference type="InterPro" id="IPR023753">
    <property type="entry name" value="FAD/NAD-binding_dom"/>
</dbReference>
<sequence length="457" mass="50250">MLRSYISATTLISTRFGTRAHNPQFARRLASVATYPSTSSTSHHHKVIVVGSGSAGLTISHQLLRSGSFKQDDIALIDPAEWHHYQPGWTLVGGGLKDKRDLRKPLNSLIEPQLKFYNEKVETFSPEQNSVSLGNGGKLNYEQLVVAPGISVNTGAIKGLPDALTNPDSNVTSIYTYDTCDKVFPDISKLKKGNAIFTHPAGVVKCAGAPQKIMWLALDHWKSVGLYDMNKSAASPIHISFATAMGVMFGVPKYSKALNELREQRGVEGLFQHDLVAIDGNTATFALPDGKDQVKKHFDFMHVVPKMAPHAFIQNSVLANEAGFVDVDESNLRHKKFANVWSCGDASSLPTSKTAAAITAQAPVLVRNLLNTMESKQTSDTYNGYTSCPLLTEYGKVMLAEFKYGAEPQETFGSVFGINQAVPRRAFYHLKKDFFPWVYYKSMVKGTWAGPKGWLRS</sequence>
<dbReference type="GO" id="GO:0071949">
    <property type="term" value="F:FAD binding"/>
    <property type="evidence" value="ECO:0007669"/>
    <property type="project" value="TreeGrafter"/>
</dbReference>
<dbReference type="HOGENOM" id="CLU_030742_2_2_1"/>
<dbReference type="RefSeq" id="XP_013257690.1">
    <property type="nucleotide sequence ID" value="XM_013402236.1"/>
</dbReference>
<dbReference type="STRING" id="1182545.A0A072PHT2"/>
<dbReference type="FunFam" id="3.50.50.60:FF:000203">
    <property type="entry name" value="Related to sulfide:quinone oxidoreductase, mitochondrial"/>
    <property type="match status" value="1"/>
</dbReference>
<evidence type="ECO:0000313" key="3">
    <source>
        <dbReference type="Proteomes" id="UP000027920"/>
    </source>
</evidence>
<accession>A0A072PHT2</accession>
<evidence type="ECO:0000313" key="2">
    <source>
        <dbReference type="EMBL" id="KEF55100.1"/>
    </source>
</evidence>